<dbReference type="EMBL" id="JACIUY010000011">
    <property type="protein sequence ID" value="MBB1085305.1"/>
    <property type="molecule type" value="Genomic_DNA"/>
</dbReference>
<evidence type="ECO:0000313" key="4">
    <source>
        <dbReference type="Proteomes" id="UP000518255"/>
    </source>
</evidence>
<keyword evidence="5" id="KW-1185">Reference proteome</keyword>
<gene>
    <name evidence="3" type="ORF">H5R63_00535</name>
    <name evidence="2" type="ORF">H5R64_01045</name>
</gene>
<dbReference type="Proteomes" id="UP000544052">
    <property type="component" value="Unassembled WGS sequence"/>
</dbReference>
<reference evidence="4 5" key="1">
    <citation type="submission" date="2020-07" db="EMBL/GenBank/DDBJ databases">
        <title>Description of Limosilactobacillus balticus sp. nov., Limosilactobacillus agrestis sp. nov., Limosilactobacillus albertensis sp. nov., Limosilactobacillus rudii sp. nov., Limosilactobacillus fastidiosus sp. nov., five novel Limosilactobacillus species isolated from the vertebrate gastrointestinal tract, and proposal of 6 subspecies of Limosilactobacillus reuteri adapted to the gastrointestinal tract of specific vertebrate hosts.</title>
        <authorList>
            <person name="Li F."/>
            <person name="Cheng C."/>
            <person name="Zheng J."/>
            <person name="Quevedo R.M."/>
            <person name="Li J."/>
            <person name="Roos S."/>
            <person name="Gaenzle M.G."/>
            <person name="Walter J."/>
        </authorList>
    </citation>
    <scope>NUCLEOTIDE SEQUENCE [LARGE SCALE GENOMIC DNA]</scope>
    <source>
        <strain evidence="3 4">WF-MA3-C</strain>
        <strain evidence="2 5">WF-MO7-1</strain>
    </source>
</reference>
<sequence length="97" mass="10313">MKTWFVTQVLPSLYLNDAFDRVKSGLNNFGGKLTGVLLIFGGVMIVVGSYYYSGGEEGKSKGKKIWLRVGGAVAIALIALGIISYIQDVMGSDGGFS</sequence>
<keyword evidence="1" id="KW-1133">Transmembrane helix</keyword>
<keyword evidence="1" id="KW-0472">Membrane</keyword>
<name>A0A7W3YBM3_9LACO</name>
<accession>A0A7W3YBM3</accession>
<evidence type="ECO:0000313" key="2">
    <source>
        <dbReference type="EMBL" id="MBB1062399.1"/>
    </source>
</evidence>
<organism evidence="3 4">
    <name type="scientific">Limosilactobacillus fastidiosus</name>
    <dbReference type="NCBI Taxonomy" id="2759855"/>
    <lineage>
        <taxon>Bacteria</taxon>
        <taxon>Bacillati</taxon>
        <taxon>Bacillota</taxon>
        <taxon>Bacilli</taxon>
        <taxon>Lactobacillales</taxon>
        <taxon>Lactobacillaceae</taxon>
        <taxon>Limosilactobacillus</taxon>
    </lineage>
</organism>
<dbReference type="RefSeq" id="WP_182580049.1">
    <property type="nucleotide sequence ID" value="NZ_JACIUY010000011.1"/>
</dbReference>
<evidence type="ECO:0000256" key="1">
    <source>
        <dbReference type="SAM" id="Phobius"/>
    </source>
</evidence>
<feature type="transmembrane region" description="Helical" evidence="1">
    <location>
        <begin position="33"/>
        <end position="53"/>
    </location>
</feature>
<comment type="caution">
    <text evidence="3">The sequence shown here is derived from an EMBL/GenBank/DDBJ whole genome shotgun (WGS) entry which is preliminary data.</text>
</comment>
<protein>
    <submittedName>
        <fullName evidence="3">Uncharacterized protein</fullName>
    </submittedName>
</protein>
<dbReference type="Proteomes" id="UP000518255">
    <property type="component" value="Unassembled WGS sequence"/>
</dbReference>
<evidence type="ECO:0000313" key="5">
    <source>
        <dbReference type="Proteomes" id="UP000544052"/>
    </source>
</evidence>
<feature type="transmembrane region" description="Helical" evidence="1">
    <location>
        <begin position="65"/>
        <end position="86"/>
    </location>
</feature>
<keyword evidence="1" id="KW-0812">Transmembrane</keyword>
<proteinExistence type="predicted"/>
<dbReference type="AlphaFoldDB" id="A0A7W3YBM3"/>
<evidence type="ECO:0000313" key="3">
    <source>
        <dbReference type="EMBL" id="MBB1085305.1"/>
    </source>
</evidence>
<dbReference type="EMBL" id="JACIUZ010000015">
    <property type="protein sequence ID" value="MBB1062399.1"/>
    <property type="molecule type" value="Genomic_DNA"/>
</dbReference>